<organism evidence="1 2">
    <name type="scientific">Gigaspora margarita</name>
    <dbReference type="NCBI Taxonomy" id="4874"/>
    <lineage>
        <taxon>Eukaryota</taxon>
        <taxon>Fungi</taxon>
        <taxon>Fungi incertae sedis</taxon>
        <taxon>Mucoromycota</taxon>
        <taxon>Glomeromycotina</taxon>
        <taxon>Glomeromycetes</taxon>
        <taxon>Diversisporales</taxon>
        <taxon>Gigasporaceae</taxon>
        <taxon>Gigaspora</taxon>
    </lineage>
</organism>
<comment type="caution">
    <text evidence="1">The sequence shown here is derived from an EMBL/GenBank/DDBJ whole genome shotgun (WGS) entry which is preliminary data.</text>
</comment>
<proteinExistence type="predicted"/>
<sequence length="94" mass="11015">THGIYGIKTANSLVEWFKYGKTCDEEDYKALILDIPFKVDFENLPNRIDEIKDQIKDIDHDQSYFYKEAVQRIERLGINSRTALAQFDISETII</sequence>
<name>A0ABN7XRI4_GIGMA</name>
<gene>
    <name evidence="1" type="ORF">GMARGA_LOCUS46212</name>
</gene>
<accession>A0ABN7XRI4</accession>
<reference evidence="1 2" key="1">
    <citation type="submission" date="2021-06" db="EMBL/GenBank/DDBJ databases">
        <authorList>
            <person name="Kallberg Y."/>
            <person name="Tangrot J."/>
            <person name="Rosling A."/>
        </authorList>
    </citation>
    <scope>NUCLEOTIDE SEQUENCE [LARGE SCALE GENOMIC DNA]</scope>
    <source>
        <strain evidence="1 2">120-4 pot B 10/14</strain>
    </source>
</reference>
<dbReference type="Proteomes" id="UP000789901">
    <property type="component" value="Unassembled WGS sequence"/>
</dbReference>
<feature type="non-terminal residue" evidence="1">
    <location>
        <position position="1"/>
    </location>
</feature>
<feature type="non-terminal residue" evidence="1">
    <location>
        <position position="94"/>
    </location>
</feature>
<protein>
    <submittedName>
        <fullName evidence="1">38648_t:CDS:1</fullName>
    </submittedName>
</protein>
<evidence type="ECO:0000313" key="1">
    <source>
        <dbReference type="EMBL" id="CAG8857391.1"/>
    </source>
</evidence>
<evidence type="ECO:0000313" key="2">
    <source>
        <dbReference type="Proteomes" id="UP000789901"/>
    </source>
</evidence>
<dbReference type="EMBL" id="CAJVQB010170448">
    <property type="protein sequence ID" value="CAG8857391.1"/>
    <property type="molecule type" value="Genomic_DNA"/>
</dbReference>
<keyword evidence="2" id="KW-1185">Reference proteome</keyword>